<dbReference type="InterPro" id="IPR002912">
    <property type="entry name" value="ACT_dom"/>
</dbReference>
<dbReference type="GO" id="GO:0051287">
    <property type="term" value="F:NAD binding"/>
    <property type="evidence" value="ECO:0007669"/>
    <property type="project" value="InterPro"/>
</dbReference>
<comment type="similarity">
    <text evidence="2 7">Belongs to the D-isomer specific 2-hydroxyacid dehydrogenase family.</text>
</comment>
<evidence type="ECO:0000313" key="10">
    <source>
        <dbReference type="Proteomes" id="UP001445335"/>
    </source>
</evidence>
<dbReference type="PANTHER" id="PTHR43761">
    <property type="entry name" value="D-ISOMER SPECIFIC 2-HYDROXYACID DEHYDROGENASE FAMILY PROTEIN (AFU_ORTHOLOGUE AFUA_1G13630)"/>
    <property type="match status" value="1"/>
</dbReference>
<evidence type="ECO:0000256" key="4">
    <source>
        <dbReference type="ARBA" id="ARBA00023002"/>
    </source>
</evidence>
<dbReference type="CDD" id="cd04901">
    <property type="entry name" value="ACT_3PGDH"/>
    <property type="match status" value="1"/>
</dbReference>
<evidence type="ECO:0000256" key="3">
    <source>
        <dbReference type="ARBA" id="ARBA00013143"/>
    </source>
</evidence>
<dbReference type="PANTHER" id="PTHR43761:SF1">
    <property type="entry name" value="D-ISOMER SPECIFIC 2-HYDROXYACID DEHYDROGENASE CATALYTIC DOMAIN-CONTAINING PROTEIN-RELATED"/>
    <property type="match status" value="1"/>
</dbReference>
<evidence type="ECO:0000313" key="9">
    <source>
        <dbReference type="EMBL" id="KAK9835410.1"/>
    </source>
</evidence>
<dbReference type="GO" id="GO:0004617">
    <property type="term" value="F:phosphoglycerate dehydrogenase activity"/>
    <property type="evidence" value="ECO:0007669"/>
    <property type="project" value="UniProtKB-EC"/>
</dbReference>
<dbReference type="PROSITE" id="PS51671">
    <property type="entry name" value="ACT"/>
    <property type="match status" value="1"/>
</dbReference>
<name>A0AAW1RMX0_9CHLO</name>
<dbReference type="Gene3D" id="3.40.50.720">
    <property type="entry name" value="NAD(P)-binding Rossmann-like Domain"/>
    <property type="match status" value="2"/>
</dbReference>
<dbReference type="InterPro" id="IPR006140">
    <property type="entry name" value="D-isomer_DH_NAD-bd"/>
</dbReference>
<comment type="pathway">
    <text evidence="1">Amino-acid biosynthesis; L-serine biosynthesis; L-serine from 3-phospho-D-glycerate: step 1/3.</text>
</comment>
<comment type="catalytic activity">
    <reaction evidence="6">
        <text>(2R)-3-phosphoglycerate + NAD(+) = 3-phosphooxypyruvate + NADH + H(+)</text>
        <dbReference type="Rhea" id="RHEA:12641"/>
        <dbReference type="ChEBI" id="CHEBI:15378"/>
        <dbReference type="ChEBI" id="CHEBI:18110"/>
        <dbReference type="ChEBI" id="CHEBI:57540"/>
        <dbReference type="ChEBI" id="CHEBI:57945"/>
        <dbReference type="ChEBI" id="CHEBI:58272"/>
        <dbReference type="EC" id="1.1.1.95"/>
    </reaction>
</comment>
<dbReference type="SUPFAM" id="SSF52283">
    <property type="entry name" value="Formate/glycerate dehydrogenase catalytic domain-like"/>
    <property type="match status" value="1"/>
</dbReference>
<evidence type="ECO:0000256" key="5">
    <source>
        <dbReference type="ARBA" id="ARBA00023027"/>
    </source>
</evidence>
<dbReference type="PROSITE" id="PS00670">
    <property type="entry name" value="D_2_HYDROXYACID_DH_2"/>
    <property type="match status" value="1"/>
</dbReference>
<keyword evidence="4 7" id="KW-0560">Oxidoreductase</keyword>
<evidence type="ECO:0000256" key="2">
    <source>
        <dbReference type="ARBA" id="ARBA00005854"/>
    </source>
</evidence>
<dbReference type="Pfam" id="PF22629">
    <property type="entry name" value="ACT_AHAS_ss"/>
    <property type="match status" value="1"/>
</dbReference>
<dbReference type="Pfam" id="PF00389">
    <property type="entry name" value="2-Hacid_dh"/>
    <property type="match status" value="1"/>
</dbReference>
<dbReference type="GO" id="GO:0047545">
    <property type="term" value="F:(S)-2-hydroxyglutarate dehydrogenase activity"/>
    <property type="evidence" value="ECO:0007669"/>
    <property type="project" value="UniProtKB-ARBA"/>
</dbReference>
<accession>A0AAW1RMX0</accession>
<dbReference type="InterPro" id="IPR006139">
    <property type="entry name" value="D-isomer_2_OHA_DH_cat_dom"/>
</dbReference>
<dbReference type="Gene3D" id="3.30.70.260">
    <property type="match status" value="1"/>
</dbReference>
<dbReference type="SUPFAM" id="SSF55021">
    <property type="entry name" value="ACT-like"/>
    <property type="match status" value="1"/>
</dbReference>
<comment type="caution">
    <text evidence="9">The sequence shown here is derived from an EMBL/GenBank/DDBJ whole genome shotgun (WGS) entry which is preliminary data.</text>
</comment>
<dbReference type="EMBL" id="JALJOU010000028">
    <property type="protein sequence ID" value="KAK9835410.1"/>
    <property type="molecule type" value="Genomic_DNA"/>
</dbReference>
<dbReference type="Pfam" id="PF02826">
    <property type="entry name" value="2-Hacid_dh_C"/>
    <property type="match status" value="1"/>
</dbReference>
<dbReference type="InterPro" id="IPR029753">
    <property type="entry name" value="D-isomer_DH_CS"/>
</dbReference>
<dbReference type="InterPro" id="IPR054480">
    <property type="entry name" value="AHAS_small-like_ACT"/>
</dbReference>
<evidence type="ECO:0000256" key="6">
    <source>
        <dbReference type="ARBA" id="ARBA00048731"/>
    </source>
</evidence>
<dbReference type="PROSITE" id="PS00671">
    <property type="entry name" value="D_2_HYDROXYACID_DH_3"/>
    <property type="match status" value="1"/>
</dbReference>
<reference evidence="9 10" key="1">
    <citation type="journal article" date="2024" name="Nat. Commun.">
        <title>Phylogenomics reveals the evolutionary origins of lichenization in chlorophyte algae.</title>
        <authorList>
            <person name="Puginier C."/>
            <person name="Libourel C."/>
            <person name="Otte J."/>
            <person name="Skaloud P."/>
            <person name="Haon M."/>
            <person name="Grisel S."/>
            <person name="Petersen M."/>
            <person name="Berrin J.G."/>
            <person name="Delaux P.M."/>
            <person name="Dal Grande F."/>
            <person name="Keller J."/>
        </authorList>
    </citation>
    <scope>NUCLEOTIDE SEQUENCE [LARGE SCALE GENOMIC DNA]</scope>
    <source>
        <strain evidence="9 10">SAG 245.80</strain>
    </source>
</reference>
<dbReference type="CDD" id="cd12176">
    <property type="entry name" value="PGDH_3"/>
    <property type="match status" value="1"/>
</dbReference>
<feature type="domain" description="ACT" evidence="8">
    <location>
        <begin position="330"/>
        <end position="399"/>
    </location>
</feature>
<dbReference type="AlphaFoldDB" id="A0AAW1RMX0"/>
<dbReference type="EC" id="1.1.1.95" evidence="3"/>
<organism evidence="9 10">
    <name type="scientific">Elliptochloris bilobata</name>
    <dbReference type="NCBI Taxonomy" id="381761"/>
    <lineage>
        <taxon>Eukaryota</taxon>
        <taxon>Viridiplantae</taxon>
        <taxon>Chlorophyta</taxon>
        <taxon>core chlorophytes</taxon>
        <taxon>Trebouxiophyceae</taxon>
        <taxon>Trebouxiophyceae incertae sedis</taxon>
        <taxon>Elliptochloris clade</taxon>
        <taxon>Elliptochloris</taxon>
    </lineage>
</organism>
<dbReference type="Proteomes" id="UP001445335">
    <property type="component" value="Unassembled WGS sequence"/>
</dbReference>
<evidence type="ECO:0000256" key="1">
    <source>
        <dbReference type="ARBA" id="ARBA00005216"/>
    </source>
</evidence>
<dbReference type="NCBIfam" id="NF008759">
    <property type="entry name" value="PRK11790.1"/>
    <property type="match status" value="1"/>
</dbReference>
<dbReference type="InterPro" id="IPR045865">
    <property type="entry name" value="ACT-like_dom_sf"/>
</dbReference>
<evidence type="ECO:0000259" key="8">
    <source>
        <dbReference type="PROSITE" id="PS51671"/>
    </source>
</evidence>
<dbReference type="InterPro" id="IPR036291">
    <property type="entry name" value="NAD(P)-bd_dom_sf"/>
</dbReference>
<dbReference type="GO" id="GO:0006564">
    <property type="term" value="P:L-serine biosynthetic process"/>
    <property type="evidence" value="ECO:0007669"/>
    <property type="project" value="UniProtKB-ARBA"/>
</dbReference>
<keyword evidence="5" id="KW-0520">NAD</keyword>
<proteinExistence type="inferred from homology"/>
<protein>
    <recommendedName>
        <fullName evidence="3">phosphoglycerate dehydrogenase</fullName>
        <ecNumber evidence="3">1.1.1.95</ecNumber>
    </recommendedName>
</protein>
<keyword evidence="10" id="KW-1185">Reference proteome</keyword>
<sequence>MVPMQTCKYFHQSRPTSFPLSNIKVLLLEGVSSSALNEFRAEAFIVETLATALSEEEVMERIQDVHVLGIRSKTRVTATALGAARRLLAVGCFCIGTNQAAKLRGVPVFNAPFSNTRSVAELTIAEVVALARQLGDRSNEMHAGTWRKVSRGCYEVGVLAEMLGMRVVYFDPLSKMAIGNAASRASLKEVLESADFVTLHVPATPATANLMGAAELSSMRKGSYLLNNSRGSVVDVAALAAALRSGALGGAAVDVFPSEPERNGDGFATELQGLPNMILTPHVGGSTEEAQAAIGLEVASALIKYINIGSSAGAVNFPQMDHPEDEDSHRVLNVHHNVPGVLRDVNRIISDLDANIKAQVNVTDSDIGYLMMDINKEVSNEVKDALKQLPSNIRTRILY</sequence>
<gene>
    <name evidence="9" type="ORF">WJX81_007860</name>
</gene>
<dbReference type="SUPFAM" id="SSF51735">
    <property type="entry name" value="NAD(P)-binding Rossmann-fold domains"/>
    <property type="match status" value="1"/>
</dbReference>
<dbReference type="InterPro" id="IPR050418">
    <property type="entry name" value="D-iso_2-hydroxyacid_DH_PdxB"/>
</dbReference>
<dbReference type="FunFam" id="3.40.50.720:FF:000041">
    <property type="entry name" value="D-3-phosphoglycerate dehydrogenase"/>
    <property type="match status" value="1"/>
</dbReference>
<evidence type="ECO:0000256" key="7">
    <source>
        <dbReference type="RuleBase" id="RU003719"/>
    </source>
</evidence>